<evidence type="ECO:0000259" key="29">
    <source>
        <dbReference type="PROSITE" id="PS51332"/>
    </source>
</evidence>
<dbReference type="HOGENOM" id="CLU_004914_2_0_11"/>
<feature type="domain" description="B12-binding N-terminal" evidence="30">
    <location>
        <begin position="652"/>
        <end position="750"/>
    </location>
</feature>
<dbReference type="Proteomes" id="UP000013167">
    <property type="component" value="Unassembled WGS sequence"/>
</dbReference>
<dbReference type="CDD" id="cd00740">
    <property type="entry name" value="MeTr"/>
    <property type="match status" value="1"/>
</dbReference>
<dbReference type="Gene3D" id="3.20.20.20">
    <property type="entry name" value="Dihydropteroate synthase-like"/>
    <property type="match status" value="1"/>
</dbReference>
<dbReference type="GO" id="GO:0050667">
    <property type="term" value="P:homocysteine metabolic process"/>
    <property type="evidence" value="ECO:0007669"/>
    <property type="project" value="TreeGrafter"/>
</dbReference>
<dbReference type="InterPro" id="IPR000489">
    <property type="entry name" value="Pterin-binding_dom"/>
</dbReference>
<dbReference type="PIRSF" id="PIRSF000381">
    <property type="entry name" value="MetH"/>
    <property type="match status" value="1"/>
</dbReference>
<comment type="caution">
    <text evidence="31">The sequence shown here is derived from an EMBL/GenBank/DDBJ whole genome shotgun (WGS) entry which is preliminary data.</text>
</comment>
<dbReference type="STRING" id="1193181.BN10_560064"/>
<dbReference type="PROSITE" id="PS51337">
    <property type="entry name" value="B12_BINDING_NTER"/>
    <property type="match status" value="1"/>
</dbReference>
<feature type="domain" description="Hcy-binding" evidence="26">
    <location>
        <begin position="10"/>
        <end position="329"/>
    </location>
</feature>
<dbReference type="NCBIfam" id="NF007024">
    <property type="entry name" value="PRK09490.1"/>
    <property type="match status" value="1"/>
</dbReference>
<name>N0E3K4_9MICO</name>
<dbReference type="SUPFAM" id="SSF47644">
    <property type="entry name" value="Methionine synthase domain"/>
    <property type="match status" value="1"/>
</dbReference>
<feature type="binding site" evidence="23">
    <location>
        <begin position="768"/>
        <end position="772"/>
    </location>
    <ligand>
        <name>methylcob(III)alamin</name>
        <dbReference type="ChEBI" id="CHEBI:28115"/>
    </ligand>
</feature>
<feature type="binding site" evidence="23">
    <location>
        <position position="959"/>
    </location>
    <ligand>
        <name>S-adenosyl-L-methionine</name>
        <dbReference type="ChEBI" id="CHEBI:59789"/>
    </ligand>
</feature>
<comment type="domain">
    <text evidence="21">Modular enzyme with four functionally distinct domains. The isolated Hcy-binding domain catalyzes methyl transfer from free methylcobalamin to homocysteine. The Hcy-binding domain in association with the pterin-binding domain catalyzes the methylation of cob(I)alamin by methyltetrahydrofolate and the methylation of homocysteine. The B12-binding domain binds the cofactor. The AdoMet activation domain binds S-adenosyl-L-methionine. Under aerobic conditions cob(I)alamin can be converted to inactive cob(II)alamin. Reductive methylation by S-adenosyl-L-methionine and flavodoxin regenerates methylcobalamin.</text>
</comment>
<evidence type="ECO:0000313" key="31">
    <source>
        <dbReference type="EMBL" id="CCH70371.1"/>
    </source>
</evidence>
<comment type="similarity">
    <text evidence="5">Belongs to the vitamin-B12 dependent methionine synthase family.</text>
</comment>
<keyword evidence="8 21" id="KW-0489">Methyltransferase</keyword>
<evidence type="ECO:0000256" key="5">
    <source>
        <dbReference type="ARBA" id="ARBA00010398"/>
    </source>
</evidence>
<dbReference type="EMBL" id="CAIZ01000126">
    <property type="protein sequence ID" value="CCH70371.1"/>
    <property type="molecule type" value="Genomic_DNA"/>
</dbReference>
<feature type="region of interest" description="Disordered" evidence="25">
    <location>
        <begin position="1197"/>
        <end position="1247"/>
    </location>
</feature>
<evidence type="ECO:0000256" key="1">
    <source>
        <dbReference type="ARBA" id="ARBA00001700"/>
    </source>
</evidence>
<dbReference type="Pfam" id="PF02965">
    <property type="entry name" value="Met_synt_B12"/>
    <property type="match status" value="1"/>
</dbReference>
<dbReference type="AlphaFoldDB" id="N0E3K4"/>
<dbReference type="PROSITE" id="PS50970">
    <property type="entry name" value="HCY"/>
    <property type="match status" value="1"/>
</dbReference>
<feature type="binding site" evidence="22 24">
    <location>
        <position position="314"/>
    </location>
    <ligand>
        <name>Zn(2+)</name>
        <dbReference type="ChEBI" id="CHEBI:29105"/>
    </ligand>
</feature>
<dbReference type="SUPFAM" id="SSF82282">
    <property type="entry name" value="Homocysteine S-methyltransferase"/>
    <property type="match status" value="1"/>
</dbReference>
<reference evidence="31 32" key="1">
    <citation type="journal article" date="2013" name="ISME J.">
        <title>A metabolic model for members of the genus Tetrasphaera involved in enhanced biological phosphorus removal.</title>
        <authorList>
            <person name="Kristiansen R."/>
            <person name="Nguyen H.T.T."/>
            <person name="Saunders A.M."/>
            <person name="Nielsen J.L."/>
            <person name="Wimmer R."/>
            <person name="Le V.Q."/>
            <person name="McIlroy S.J."/>
            <person name="Petrovski S."/>
            <person name="Seviour R.J."/>
            <person name="Calteau A."/>
            <person name="Nielsen K.L."/>
            <person name="Nielsen P.H."/>
        </authorList>
    </citation>
    <scope>NUCLEOTIDE SEQUENCE [LARGE SCALE GENOMIC DNA]</scope>
    <source>
        <strain evidence="31 32">Lp2</strain>
    </source>
</reference>
<dbReference type="eggNOG" id="COG1410">
    <property type="taxonomic scope" value="Bacteria"/>
</dbReference>
<dbReference type="InterPro" id="IPR003759">
    <property type="entry name" value="Cbl-bd_cap"/>
</dbReference>
<dbReference type="PROSITE" id="PS50972">
    <property type="entry name" value="PTERIN_BINDING"/>
    <property type="match status" value="1"/>
</dbReference>
<evidence type="ECO:0000256" key="11">
    <source>
        <dbReference type="ARBA" id="ARBA00022679"/>
    </source>
</evidence>
<feature type="binding site" evidence="22 24">
    <location>
        <position position="251"/>
    </location>
    <ligand>
        <name>Zn(2+)</name>
        <dbReference type="ChEBI" id="CHEBI:29105"/>
    </ligand>
</feature>
<dbReference type="PROSITE" id="PS50974">
    <property type="entry name" value="ADOMET_ACTIVATION"/>
    <property type="match status" value="1"/>
</dbReference>
<comment type="cofactor">
    <cofactor evidence="2 21 24">
        <name>Zn(2+)</name>
        <dbReference type="ChEBI" id="CHEBI:29105"/>
    </cofactor>
</comment>
<dbReference type="FunFam" id="3.20.20.330:FF:000001">
    <property type="entry name" value="Methionine synthase"/>
    <property type="match status" value="1"/>
</dbReference>
<dbReference type="InterPro" id="IPR003726">
    <property type="entry name" value="HCY_dom"/>
</dbReference>
<dbReference type="NCBIfam" id="TIGR02082">
    <property type="entry name" value="metH"/>
    <property type="match status" value="1"/>
</dbReference>
<evidence type="ECO:0000256" key="10">
    <source>
        <dbReference type="ARBA" id="ARBA00022628"/>
    </source>
</evidence>
<dbReference type="GO" id="GO:0005829">
    <property type="term" value="C:cytosol"/>
    <property type="evidence" value="ECO:0007669"/>
    <property type="project" value="TreeGrafter"/>
</dbReference>
<dbReference type="UniPathway" id="UPA00051">
    <property type="reaction ID" value="UER00081"/>
</dbReference>
<evidence type="ECO:0000313" key="32">
    <source>
        <dbReference type="Proteomes" id="UP000013167"/>
    </source>
</evidence>
<accession>N0E3K4</accession>
<feature type="binding site" evidence="22 24">
    <location>
        <position position="315"/>
    </location>
    <ligand>
        <name>Zn(2+)</name>
        <dbReference type="ChEBI" id="CHEBI:29105"/>
    </ligand>
</feature>
<evidence type="ECO:0000256" key="9">
    <source>
        <dbReference type="ARBA" id="ARBA00022605"/>
    </source>
</evidence>
<dbReference type="SMART" id="SM01018">
    <property type="entry name" value="B12-binding_2"/>
    <property type="match status" value="1"/>
</dbReference>
<evidence type="ECO:0000256" key="8">
    <source>
        <dbReference type="ARBA" id="ARBA00022603"/>
    </source>
</evidence>
<keyword evidence="14" id="KW-0677">Repeat</keyword>
<dbReference type="Pfam" id="PF02574">
    <property type="entry name" value="S-methyl_trans"/>
    <property type="match status" value="1"/>
</dbReference>
<organism evidence="31 32">
    <name type="scientific">Phycicoccus elongatus Lp2</name>
    <dbReference type="NCBI Taxonomy" id="1193181"/>
    <lineage>
        <taxon>Bacteria</taxon>
        <taxon>Bacillati</taxon>
        <taxon>Actinomycetota</taxon>
        <taxon>Actinomycetes</taxon>
        <taxon>Micrococcales</taxon>
        <taxon>Intrasporangiaceae</taxon>
        <taxon>Phycicoccus</taxon>
    </lineage>
</organism>
<feature type="compositionally biased region" description="Basic residues" evidence="25">
    <location>
        <begin position="1237"/>
        <end position="1247"/>
    </location>
</feature>
<dbReference type="FunFam" id="1.10.1240.10:FF:000001">
    <property type="entry name" value="Methionine synthase"/>
    <property type="match status" value="1"/>
</dbReference>
<keyword evidence="10 21" id="KW-0846">Cobalamin</keyword>
<feature type="domain" description="Pterin-binding" evidence="27">
    <location>
        <begin position="360"/>
        <end position="621"/>
    </location>
</feature>
<evidence type="ECO:0000256" key="20">
    <source>
        <dbReference type="NCBIfam" id="TIGR02082"/>
    </source>
</evidence>
<feature type="compositionally biased region" description="Low complexity" evidence="25">
    <location>
        <begin position="1197"/>
        <end position="1206"/>
    </location>
</feature>
<feature type="binding site" evidence="23">
    <location>
        <position position="700"/>
    </location>
    <ligand>
        <name>methylcob(III)alamin</name>
        <dbReference type="ChEBI" id="CHEBI:28115"/>
    </ligand>
</feature>
<dbReference type="FunFam" id="3.40.50.280:FF:000001">
    <property type="entry name" value="Methionine synthase"/>
    <property type="match status" value="1"/>
</dbReference>
<evidence type="ECO:0000256" key="23">
    <source>
        <dbReference type="PIRSR" id="PIRSR000381-2"/>
    </source>
</evidence>
<dbReference type="EC" id="2.1.1.13" evidence="6 20"/>
<keyword evidence="17 21" id="KW-0170">Cobalt</keyword>
<evidence type="ECO:0000256" key="16">
    <source>
        <dbReference type="ARBA" id="ARBA00023167"/>
    </source>
</evidence>
<dbReference type="InterPro" id="IPR011822">
    <property type="entry name" value="MetH"/>
</dbReference>
<dbReference type="PANTHER" id="PTHR45833">
    <property type="entry name" value="METHIONINE SYNTHASE"/>
    <property type="match status" value="1"/>
</dbReference>
<evidence type="ECO:0000259" key="30">
    <source>
        <dbReference type="PROSITE" id="PS51337"/>
    </source>
</evidence>
<dbReference type="GO" id="GO:0008705">
    <property type="term" value="F:methionine synthase activity"/>
    <property type="evidence" value="ECO:0007669"/>
    <property type="project" value="UniProtKB-UniRule"/>
</dbReference>
<keyword evidence="15 21" id="KW-0862">Zinc</keyword>
<keyword evidence="16 21" id="KW-0486">Methionine biosynthesis</keyword>
<dbReference type="InterPro" id="IPR036724">
    <property type="entry name" value="Cobalamin-bd_sf"/>
</dbReference>
<keyword evidence="32" id="KW-1185">Reference proteome</keyword>
<dbReference type="Pfam" id="PF02607">
    <property type="entry name" value="B12-binding_2"/>
    <property type="match status" value="1"/>
</dbReference>
<dbReference type="GO" id="GO:0046653">
    <property type="term" value="P:tetrahydrofolate metabolic process"/>
    <property type="evidence" value="ECO:0007669"/>
    <property type="project" value="TreeGrafter"/>
</dbReference>
<dbReference type="eggNOG" id="COG0646">
    <property type="taxonomic scope" value="Bacteria"/>
</dbReference>
<protein>
    <recommendedName>
        <fullName evidence="7 20">Methionine synthase</fullName>
        <ecNumber evidence="6 20">2.1.1.13</ecNumber>
    </recommendedName>
    <alternativeName>
        <fullName evidence="19 21">5-methyltetrahydrofolate--homocysteine methyltransferase</fullName>
    </alternativeName>
</protein>
<dbReference type="InterPro" id="IPR037010">
    <property type="entry name" value="VitB12-dep_Met_synth_activ_sf"/>
</dbReference>
<dbReference type="Gene3D" id="3.10.196.10">
    <property type="entry name" value="Vitamin B12-dependent methionine synthase, activation domain"/>
    <property type="match status" value="1"/>
</dbReference>
<evidence type="ECO:0000256" key="17">
    <source>
        <dbReference type="ARBA" id="ARBA00023285"/>
    </source>
</evidence>
<dbReference type="SUPFAM" id="SSF52242">
    <property type="entry name" value="Cobalamin (vitamin B12)-binding domain"/>
    <property type="match status" value="1"/>
</dbReference>
<dbReference type="GO" id="GO:0031419">
    <property type="term" value="F:cobalamin binding"/>
    <property type="evidence" value="ECO:0007669"/>
    <property type="project" value="UniProtKB-UniRule"/>
</dbReference>
<evidence type="ECO:0000256" key="4">
    <source>
        <dbReference type="ARBA" id="ARBA00005178"/>
    </source>
</evidence>
<evidence type="ECO:0000256" key="14">
    <source>
        <dbReference type="ARBA" id="ARBA00022737"/>
    </source>
</evidence>
<dbReference type="SUPFAM" id="SSF56507">
    <property type="entry name" value="Methionine synthase activation domain-like"/>
    <property type="match status" value="1"/>
</dbReference>
<keyword evidence="11 21" id="KW-0808">Transferase</keyword>
<evidence type="ECO:0000256" key="13">
    <source>
        <dbReference type="ARBA" id="ARBA00022723"/>
    </source>
</evidence>
<sequence length="1247" mass="135273">MTTAHRPDATADLRDALSRRILVLDGAMGTMIQRYGLSEADFRGERFAEWPSDLQGNNDLLSLTQPDIIEAIHREYLEAGADLVETNTFSAQRISLADYDMADLAYELNVESARLARRAADTVTEATGRQRWVVGALGPTTRTASISPDVNDPGARNISYDQLVEAYHEQARGLVDGGADVLLLETIFDTLNAKAAIFALETLFEEEGRRWPVIISGTITDASGRTLSGQVTEAFWYSIRHVRPLAVGLNCALGADELRPYVAELARLADCFVSAYPNAGLPNAFGEYDETPAQMASVIEGFARDGLVNILGGCCGTTPDHIAAIAASAAAHAPRTPAVIEPALRLSGLEPLVVTEDSLFVNIGERTNITGSARFRKLIKEEDYPTALTVARQQVEAGAQVIDINMDEGMIDGVGAMDRFVKLAAGEPDICRVPLMIDSSKWEVIETGLKGAQGKCIVNSISMKEGIEPFLEQAQLCRKHGAAVVVMAFDEDGQADNLQRRQQICKRAYDLLVDEVGFPAEDIIFDPNIFAVATGIEEHAAYGTDYIEATRWIKENLPGALVSGGVSNVSFSFRGNNPVREAIHAVFLYHAIAAGMDMGIVNAGALVPYDSIDPDLRDRIEDVVLNRRPDATERLLEIADQHNTTSEQVQEQVDQWRSLPVRERITHSLVKGIDDHVVDDTEELRQEIATAGGAPIEVIEGPLMDGMNVVGDLFGAGKMFLPQVVKSARVMKKAVAHLIPYIEEEKANNPETAGKDTKGTIVMATVKGDVHDIGKNIVGVVLQCNNYEVVDLGVMVPAQKILDTATEIGADVIGLSGLITPSLDEMVRVAGEMERQGFDIPLLVGGATTSRAHTAVKIDGQYSGPVVWVKDASRSVPVVSQLLNPVQRETLMAGVKQEYDAMRARHAAKATERPLVSLEAARANAQVVDFTATPPSMPKRTGVIELLDHPLADLRRFIDWTPFFAAWEIKGRYPDVLSQPGVGEAARKLYEDAQEMLDRVIAEEWLTAKGVAAILPANAVGDDIEVYAAGSDREVVATIHGLRQQGEHRAGVPNRALSDYVAPRDSGVLDHVGAFAVTAGLGAQDRIMAFKADNDDYSAILLEAIADRLAEAFAERLHHLVRTEFWGYSPDEDLDNEALIKEQYAGIRPAPGYPACPDHTEKLTLFGLLDATERAGIELTESMAMWPGAAAASTSSWAASGVTRSRSMPRARGGRSPRPSGGWVPTSGTNPRTDRLARRRCRPRGIR</sequence>
<evidence type="ECO:0000256" key="24">
    <source>
        <dbReference type="PROSITE-ProRule" id="PRU00333"/>
    </source>
</evidence>
<proteinExistence type="inferred from homology"/>
<feature type="binding site" evidence="23">
    <location>
        <position position="820"/>
    </location>
    <ligand>
        <name>methylcob(III)alamin</name>
        <dbReference type="ChEBI" id="CHEBI:28115"/>
    </ligand>
</feature>
<evidence type="ECO:0000256" key="19">
    <source>
        <dbReference type="ARBA" id="ARBA00031040"/>
    </source>
</evidence>
<dbReference type="FunFam" id="3.20.20.20:FF:000002">
    <property type="entry name" value="Methionine synthase"/>
    <property type="match status" value="1"/>
</dbReference>
<dbReference type="Gene3D" id="1.10.288.10">
    <property type="entry name" value="Cobalamin-dependent Methionine Synthase, domain 2"/>
    <property type="match status" value="1"/>
</dbReference>
<dbReference type="PANTHER" id="PTHR45833:SF1">
    <property type="entry name" value="METHIONINE SYNTHASE"/>
    <property type="match status" value="1"/>
</dbReference>
<dbReference type="GO" id="GO:0032259">
    <property type="term" value="P:methylation"/>
    <property type="evidence" value="ECO:0007669"/>
    <property type="project" value="UniProtKB-KW"/>
</dbReference>
<dbReference type="Gene3D" id="3.20.20.330">
    <property type="entry name" value="Homocysteine-binding-like domain"/>
    <property type="match status" value="1"/>
</dbReference>
<comment type="cofactor">
    <cofactor evidence="3 21 22">
        <name>methylcob(III)alamin</name>
        <dbReference type="ChEBI" id="CHEBI:28115"/>
    </cofactor>
</comment>
<dbReference type="InterPro" id="IPR006158">
    <property type="entry name" value="Cobalamin-bd"/>
</dbReference>
<dbReference type="PROSITE" id="PS51332">
    <property type="entry name" value="B12_BINDING"/>
    <property type="match status" value="1"/>
</dbReference>
<evidence type="ECO:0000256" key="2">
    <source>
        <dbReference type="ARBA" id="ARBA00001947"/>
    </source>
</evidence>
<evidence type="ECO:0000256" key="21">
    <source>
        <dbReference type="PIRNR" id="PIRNR000381"/>
    </source>
</evidence>
<evidence type="ECO:0000256" key="22">
    <source>
        <dbReference type="PIRSR" id="PIRSR000381-1"/>
    </source>
</evidence>
<dbReference type="Pfam" id="PF02310">
    <property type="entry name" value="B12-binding"/>
    <property type="match status" value="1"/>
</dbReference>
<dbReference type="Pfam" id="PF00809">
    <property type="entry name" value="Pterin_bind"/>
    <property type="match status" value="1"/>
</dbReference>
<evidence type="ECO:0000256" key="18">
    <source>
        <dbReference type="ARBA" id="ARBA00025552"/>
    </source>
</evidence>
<evidence type="ECO:0000259" key="28">
    <source>
        <dbReference type="PROSITE" id="PS50974"/>
    </source>
</evidence>
<dbReference type="InterPro" id="IPR036594">
    <property type="entry name" value="Meth_synthase_dom"/>
</dbReference>
<comment type="function">
    <text evidence="18 21">Catalyzes the transfer of a methyl group from methyl-cobalamin to homocysteine, yielding enzyme-bound cob(I)alamin and methionine. Subsequently, remethylates the cofactor using methyltetrahydrofolate.</text>
</comment>
<dbReference type="Gene3D" id="1.10.1240.10">
    <property type="entry name" value="Methionine synthase domain"/>
    <property type="match status" value="1"/>
</dbReference>
<comment type="pathway">
    <text evidence="4 21">Amino-acid biosynthesis; L-methionine biosynthesis via de novo pathway; L-methionine from L-homocysteine (MetH route): step 1/1.</text>
</comment>
<feature type="binding site" description="axial binding residue" evidence="22">
    <location>
        <position position="771"/>
    </location>
    <ligand>
        <name>methylcob(III)alamin</name>
        <dbReference type="ChEBI" id="CHEBI:28115"/>
    </ligand>
    <ligandPart>
        <name>Co</name>
        <dbReference type="ChEBI" id="CHEBI:27638"/>
    </ligandPart>
</feature>
<dbReference type="InterPro" id="IPR011005">
    <property type="entry name" value="Dihydropteroate_synth-like_sf"/>
</dbReference>
<dbReference type="InterPro" id="IPR033706">
    <property type="entry name" value="Met_synthase_B12-bd"/>
</dbReference>
<keyword evidence="12 21" id="KW-0949">S-adenosyl-L-methionine</keyword>
<feature type="binding site" evidence="23">
    <location>
        <position position="1148"/>
    </location>
    <ligand>
        <name>S-adenosyl-L-methionine</name>
        <dbReference type="ChEBI" id="CHEBI:59789"/>
    </ligand>
</feature>
<feature type="domain" description="B12-binding" evidence="29">
    <location>
        <begin position="758"/>
        <end position="893"/>
    </location>
</feature>
<evidence type="ECO:0000259" key="27">
    <source>
        <dbReference type="PROSITE" id="PS50972"/>
    </source>
</evidence>
<dbReference type="GO" id="GO:0008270">
    <property type="term" value="F:zinc ion binding"/>
    <property type="evidence" value="ECO:0007669"/>
    <property type="project" value="UniProtKB-UniRule"/>
</dbReference>
<evidence type="ECO:0000256" key="12">
    <source>
        <dbReference type="ARBA" id="ARBA00022691"/>
    </source>
</evidence>
<dbReference type="InterPro" id="IPR050554">
    <property type="entry name" value="Met_Synthase/Corrinoid"/>
</dbReference>
<dbReference type="InterPro" id="IPR036589">
    <property type="entry name" value="HCY_dom_sf"/>
</dbReference>
<dbReference type="CDD" id="cd02069">
    <property type="entry name" value="methionine_synthase_B12_BD"/>
    <property type="match status" value="1"/>
</dbReference>
<evidence type="ECO:0000256" key="3">
    <source>
        <dbReference type="ARBA" id="ARBA00001956"/>
    </source>
</evidence>
<evidence type="ECO:0000256" key="25">
    <source>
        <dbReference type="SAM" id="MobiDB-lite"/>
    </source>
</evidence>
<dbReference type="Gene3D" id="3.40.50.280">
    <property type="entry name" value="Cobalamin-binding domain"/>
    <property type="match status" value="1"/>
</dbReference>
<gene>
    <name evidence="31" type="primary">metH</name>
    <name evidence="31" type="ORF">BN10_560064</name>
</gene>
<evidence type="ECO:0000256" key="6">
    <source>
        <dbReference type="ARBA" id="ARBA00012032"/>
    </source>
</evidence>
<keyword evidence="13 21" id="KW-0479">Metal-binding</keyword>
<dbReference type="InterPro" id="IPR004223">
    <property type="entry name" value="VitB12-dep_Met_synth_activ_dom"/>
</dbReference>
<keyword evidence="9 21" id="KW-0028">Amino-acid biosynthesis</keyword>
<feature type="domain" description="AdoMet activation" evidence="28">
    <location>
        <begin position="909"/>
        <end position="1241"/>
    </location>
</feature>
<evidence type="ECO:0000256" key="7">
    <source>
        <dbReference type="ARBA" id="ARBA00013998"/>
    </source>
</evidence>
<evidence type="ECO:0000259" key="26">
    <source>
        <dbReference type="PROSITE" id="PS50970"/>
    </source>
</evidence>
<evidence type="ECO:0000256" key="15">
    <source>
        <dbReference type="ARBA" id="ARBA00022833"/>
    </source>
</evidence>
<comment type="catalytic activity">
    <reaction evidence="1 21">
        <text>(6S)-5-methyl-5,6,7,8-tetrahydrofolate + L-homocysteine = (6S)-5,6,7,8-tetrahydrofolate + L-methionine</text>
        <dbReference type="Rhea" id="RHEA:11172"/>
        <dbReference type="ChEBI" id="CHEBI:18608"/>
        <dbReference type="ChEBI" id="CHEBI:57453"/>
        <dbReference type="ChEBI" id="CHEBI:57844"/>
        <dbReference type="ChEBI" id="CHEBI:58199"/>
        <dbReference type="EC" id="2.1.1.13"/>
    </reaction>
</comment>
<feature type="binding site" evidence="23">
    <location>
        <position position="872"/>
    </location>
    <ligand>
        <name>methylcob(III)alamin</name>
        <dbReference type="ChEBI" id="CHEBI:28115"/>
    </ligand>
</feature>
<dbReference type="SUPFAM" id="SSF51717">
    <property type="entry name" value="Dihydropteroate synthetase-like"/>
    <property type="match status" value="1"/>
</dbReference>
<feature type="binding site" evidence="23">
    <location>
        <position position="816"/>
    </location>
    <ligand>
        <name>methylcob(III)alamin</name>
        <dbReference type="ChEBI" id="CHEBI:28115"/>
    </ligand>
</feature>